<reference evidence="6 7" key="1">
    <citation type="submission" date="2018-09" db="EMBL/GenBank/DDBJ databases">
        <title>Comparative genomics of Leucobacter spp.</title>
        <authorList>
            <person name="Reis A.C."/>
            <person name="Kolvenbach B.A."/>
            <person name="Corvini P.F.X."/>
            <person name="Nunes O.C."/>
        </authorList>
    </citation>
    <scope>NUCLEOTIDE SEQUENCE [LARGE SCALE GENOMIC DNA]</scope>
    <source>
        <strain evidence="6 7">L-1</strain>
    </source>
</reference>
<evidence type="ECO:0000256" key="1">
    <source>
        <dbReference type="ARBA" id="ARBA00010088"/>
    </source>
</evidence>
<dbReference type="Gene3D" id="3.40.50.1820">
    <property type="entry name" value="alpha/beta hydrolase"/>
    <property type="match status" value="1"/>
</dbReference>
<dbReference type="PANTHER" id="PTHR43248">
    <property type="entry name" value="2-SUCCINYL-6-HYDROXY-2,4-CYCLOHEXADIENE-1-CARBOXYLATE SYNTHASE"/>
    <property type="match status" value="1"/>
</dbReference>
<organism evidence="6 7">
    <name type="scientific">Leucobacter chromiireducens subsp. chromiireducens</name>
    <dbReference type="NCBI Taxonomy" id="660067"/>
    <lineage>
        <taxon>Bacteria</taxon>
        <taxon>Bacillati</taxon>
        <taxon>Actinomycetota</taxon>
        <taxon>Actinomycetes</taxon>
        <taxon>Micrococcales</taxon>
        <taxon>Microbacteriaceae</taxon>
        <taxon>Leucobacter</taxon>
    </lineage>
</organism>
<comment type="similarity">
    <text evidence="1">Belongs to the peptidase S33 family.</text>
</comment>
<dbReference type="EMBL" id="QYAD01000002">
    <property type="protein sequence ID" value="MBL3689691.1"/>
    <property type="molecule type" value="Genomic_DNA"/>
</dbReference>
<name>A0ABS1SRY2_9MICO</name>
<keyword evidence="3 6" id="KW-0378">Hydrolase</keyword>
<feature type="domain" description="AB hydrolase-1" evidence="4">
    <location>
        <begin position="148"/>
        <end position="288"/>
    </location>
</feature>
<gene>
    <name evidence="6" type="ORF">D3226_06920</name>
</gene>
<accession>A0ABS1SRY2</accession>
<dbReference type="Pfam" id="PF00561">
    <property type="entry name" value="Abhydrolase_1"/>
    <property type="match status" value="1"/>
</dbReference>
<dbReference type="InterPro" id="IPR029058">
    <property type="entry name" value="AB_hydrolase_fold"/>
</dbReference>
<dbReference type="RefSeq" id="WP_202381710.1">
    <property type="nucleotide sequence ID" value="NZ_BAAAMA010000002.1"/>
</dbReference>
<feature type="domain" description="Peptidase S33 tripeptidyl aminopeptidase-like C-terminal" evidence="5">
    <location>
        <begin position="442"/>
        <end position="534"/>
    </location>
</feature>
<dbReference type="Proteomes" id="UP001646141">
    <property type="component" value="Unassembled WGS sequence"/>
</dbReference>
<proteinExistence type="inferred from homology"/>
<sequence>MRSPGRAHRRAGMRSVSVRSATIAGALAALLVLSGCMAGFPGWRGWPGGGSAGPGSGNANSASAVQERDFAELYAQRIAWRECLPEDGLDDDTGAALEEAGYTLAKIRCGTVIAPLDWEDPTDRDRIELAVVHLPALGTKPLGTLLGNPGGPGATGVDFMLGMPLSPGFEPIAERYGLLGFDPRGIGNSTPLDCDGGGSEITAIQIGTCVATNPIAHTMGTSQVARDMELMRALLDEERLNFLGYSYGTMLGATYATLFPERAGRMVLDSAENAQWASPIHAFDQAAAIAKATVALATSCRTEYRDEVEVCPFVDEASLLKVLGELDEKPLEATDGTQITGQDLQGFLTDTLYQSHFERGRALDRIALALFGDQDAIDEIGAAVAPDPAGGIDLAMEIVSCHSFPIEPDIPGLLAHIEEAGMPRLLGGPEISDDTLAPFVDLSCYALPESGLDITDSFHAPDTAEPLLVIGITGDHATPYPYAKELVDELGNARLLTLDGQGHAASYSDRSSCVDDAVTEYLLAGALPAAGAVCRDDAAEA</sequence>
<protein>
    <submittedName>
        <fullName evidence="6">Alpha/beta hydrolase</fullName>
    </submittedName>
</protein>
<evidence type="ECO:0000259" key="4">
    <source>
        <dbReference type="Pfam" id="PF00561"/>
    </source>
</evidence>
<evidence type="ECO:0000313" key="6">
    <source>
        <dbReference type="EMBL" id="MBL3689691.1"/>
    </source>
</evidence>
<dbReference type="InterPro" id="IPR013595">
    <property type="entry name" value="Pept_S33_TAP-like_C"/>
</dbReference>
<dbReference type="SUPFAM" id="SSF53474">
    <property type="entry name" value="alpha/beta-Hydrolases"/>
    <property type="match status" value="1"/>
</dbReference>
<evidence type="ECO:0000256" key="2">
    <source>
        <dbReference type="ARBA" id="ARBA00022729"/>
    </source>
</evidence>
<evidence type="ECO:0000256" key="3">
    <source>
        <dbReference type="ARBA" id="ARBA00022801"/>
    </source>
</evidence>
<dbReference type="GO" id="GO:0016787">
    <property type="term" value="F:hydrolase activity"/>
    <property type="evidence" value="ECO:0007669"/>
    <property type="project" value="UniProtKB-KW"/>
</dbReference>
<dbReference type="InterPro" id="IPR000073">
    <property type="entry name" value="AB_hydrolase_1"/>
</dbReference>
<evidence type="ECO:0000313" key="7">
    <source>
        <dbReference type="Proteomes" id="UP001646141"/>
    </source>
</evidence>
<dbReference type="PANTHER" id="PTHR43248:SF29">
    <property type="entry name" value="TRIPEPTIDYL AMINOPEPTIDASE"/>
    <property type="match status" value="1"/>
</dbReference>
<dbReference type="Pfam" id="PF08386">
    <property type="entry name" value="Abhydrolase_4"/>
    <property type="match status" value="1"/>
</dbReference>
<comment type="caution">
    <text evidence="6">The sequence shown here is derived from an EMBL/GenBank/DDBJ whole genome shotgun (WGS) entry which is preliminary data.</text>
</comment>
<keyword evidence="7" id="KW-1185">Reference proteome</keyword>
<evidence type="ECO:0000259" key="5">
    <source>
        <dbReference type="Pfam" id="PF08386"/>
    </source>
</evidence>
<keyword evidence="2" id="KW-0732">Signal</keyword>
<dbReference type="InterPro" id="IPR051601">
    <property type="entry name" value="Serine_prot/Carboxylest_S33"/>
</dbReference>